<evidence type="ECO:0000313" key="2">
    <source>
        <dbReference type="EMBL" id="SHE52694.1"/>
    </source>
</evidence>
<evidence type="ECO:0000313" key="3">
    <source>
        <dbReference type="Proteomes" id="UP000184476"/>
    </source>
</evidence>
<keyword evidence="1" id="KW-0472">Membrane</keyword>
<dbReference type="AlphaFoldDB" id="A0A1M4U7R5"/>
<keyword evidence="1" id="KW-1133">Transmembrane helix</keyword>
<reference evidence="2 3" key="1">
    <citation type="submission" date="2016-11" db="EMBL/GenBank/DDBJ databases">
        <authorList>
            <person name="Jaros S."/>
            <person name="Januszkiewicz K."/>
            <person name="Wedrychowicz H."/>
        </authorList>
    </citation>
    <scope>NUCLEOTIDE SEQUENCE [LARGE SCALE GENOMIC DNA]</scope>
    <source>
        <strain evidence="2 3">DSM 44666</strain>
    </source>
</reference>
<protein>
    <submittedName>
        <fullName evidence="2">Uncharacterized protein</fullName>
    </submittedName>
</protein>
<keyword evidence="3" id="KW-1185">Reference proteome</keyword>
<sequence length="105" mass="11574">MIGKAPFRTQLSGMTAEAAFSLRANCLSRRRRMLKETSFARPRRLTECDSHTSLQAWVGASPKGAITSRSLDFVYKLKCPTLTFVSIGHMLLAGAFIGATVFTFL</sequence>
<evidence type="ECO:0000256" key="1">
    <source>
        <dbReference type="SAM" id="Phobius"/>
    </source>
</evidence>
<accession>A0A1M4U7R5</accession>
<proteinExistence type="predicted"/>
<dbReference type="EMBL" id="FQVL01000001">
    <property type="protein sequence ID" value="SHE52694.1"/>
    <property type="molecule type" value="Genomic_DNA"/>
</dbReference>
<gene>
    <name evidence="2" type="ORF">SAMN05444392_101854</name>
</gene>
<name>A0A1M4U7R5_9BACL</name>
<feature type="transmembrane region" description="Helical" evidence="1">
    <location>
        <begin position="82"/>
        <end position="104"/>
    </location>
</feature>
<keyword evidence="1" id="KW-0812">Transmembrane</keyword>
<dbReference type="Proteomes" id="UP000184476">
    <property type="component" value="Unassembled WGS sequence"/>
</dbReference>
<organism evidence="2 3">
    <name type="scientific">Seinonella peptonophila</name>
    <dbReference type="NCBI Taxonomy" id="112248"/>
    <lineage>
        <taxon>Bacteria</taxon>
        <taxon>Bacillati</taxon>
        <taxon>Bacillota</taxon>
        <taxon>Bacilli</taxon>
        <taxon>Bacillales</taxon>
        <taxon>Thermoactinomycetaceae</taxon>
        <taxon>Seinonella</taxon>
    </lineage>
</organism>